<feature type="compositionally biased region" description="Low complexity" evidence="8">
    <location>
        <begin position="20"/>
        <end position="45"/>
    </location>
</feature>
<organism evidence="10 11">
    <name type="scientific">Hymenoscyphus fraxineus</name>
    <dbReference type="NCBI Taxonomy" id="746836"/>
    <lineage>
        <taxon>Eukaryota</taxon>
        <taxon>Fungi</taxon>
        <taxon>Dikarya</taxon>
        <taxon>Ascomycota</taxon>
        <taxon>Pezizomycotina</taxon>
        <taxon>Leotiomycetes</taxon>
        <taxon>Helotiales</taxon>
        <taxon>Helotiaceae</taxon>
        <taxon>Hymenoscyphus</taxon>
    </lineage>
</organism>
<dbReference type="PANTHER" id="PTHR31313">
    <property type="entry name" value="TY1 ENHANCER ACTIVATOR"/>
    <property type="match status" value="1"/>
</dbReference>
<dbReference type="SMART" id="SM00066">
    <property type="entry name" value="GAL4"/>
    <property type="match status" value="1"/>
</dbReference>
<keyword evidence="2" id="KW-0479">Metal-binding</keyword>
<feature type="domain" description="Zn(2)-C6 fungal-type" evidence="9">
    <location>
        <begin position="58"/>
        <end position="89"/>
    </location>
</feature>
<dbReference type="Pfam" id="PF00172">
    <property type="entry name" value="Zn_clus"/>
    <property type="match status" value="1"/>
</dbReference>
<dbReference type="InterPro" id="IPR051615">
    <property type="entry name" value="Transcr_Regulatory_Elem"/>
</dbReference>
<reference evidence="10" key="1">
    <citation type="submission" date="2021-07" db="EMBL/GenBank/DDBJ databases">
        <authorList>
            <person name="Durling M."/>
        </authorList>
    </citation>
    <scope>NUCLEOTIDE SEQUENCE</scope>
</reference>
<dbReference type="EMBL" id="CAJVRL010000052">
    <property type="protein sequence ID" value="CAG8953671.1"/>
    <property type="molecule type" value="Genomic_DNA"/>
</dbReference>
<dbReference type="PROSITE" id="PS50048">
    <property type="entry name" value="ZN2_CY6_FUNGAL_2"/>
    <property type="match status" value="1"/>
</dbReference>
<keyword evidence="4" id="KW-0805">Transcription regulation</keyword>
<feature type="region of interest" description="Disordered" evidence="8">
    <location>
        <begin position="1"/>
        <end position="51"/>
    </location>
</feature>
<dbReference type="PANTHER" id="PTHR31313:SF4">
    <property type="entry name" value="CONIDIAL DEVELOPMENT PROTEIN FLUFFY"/>
    <property type="match status" value="1"/>
</dbReference>
<evidence type="ECO:0000256" key="4">
    <source>
        <dbReference type="ARBA" id="ARBA00023015"/>
    </source>
</evidence>
<evidence type="ECO:0000259" key="9">
    <source>
        <dbReference type="PROSITE" id="PS50048"/>
    </source>
</evidence>
<evidence type="ECO:0000256" key="7">
    <source>
        <dbReference type="ARBA" id="ARBA00023242"/>
    </source>
</evidence>
<keyword evidence="3" id="KW-0862">Zinc</keyword>
<dbReference type="GO" id="GO:0005634">
    <property type="term" value="C:nucleus"/>
    <property type="evidence" value="ECO:0007669"/>
    <property type="project" value="UniProtKB-SubCell"/>
</dbReference>
<dbReference type="CDD" id="cd12148">
    <property type="entry name" value="fungal_TF_MHR"/>
    <property type="match status" value="1"/>
</dbReference>
<proteinExistence type="predicted"/>
<evidence type="ECO:0000256" key="2">
    <source>
        <dbReference type="ARBA" id="ARBA00022723"/>
    </source>
</evidence>
<dbReference type="AlphaFoldDB" id="A0A9N9KV49"/>
<dbReference type="GO" id="GO:0003677">
    <property type="term" value="F:DNA binding"/>
    <property type="evidence" value="ECO:0007669"/>
    <property type="project" value="UniProtKB-KW"/>
</dbReference>
<feature type="region of interest" description="Disordered" evidence="8">
    <location>
        <begin position="668"/>
        <end position="688"/>
    </location>
</feature>
<dbReference type="PROSITE" id="PS00463">
    <property type="entry name" value="ZN2_CY6_FUNGAL_1"/>
    <property type="match status" value="1"/>
</dbReference>
<keyword evidence="5" id="KW-0238">DNA-binding</keyword>
<dbReference type="GO" id="GO:0006351">
    <property type="term" value="P:DNA-templated transcription"/>
    <property type="evidence" value="ECO:0007669"/>
    <property type="project" value="InterPro"/>
</dbReference>
<keyword evidence="7" id="KW-0539">Nucleus</keyword>
<dbReference type="CDD" id="cd00067">
    <property type="entry name" value="GAL4"/>
    <property type="match status" value="1"/>
</dbReference>
<evidence type="ECO:0000256" key="1">
    <source>
        <dbReference type="ARBA" id="ARBA00004123"/>
    </source>
</evidence>
<evidence type="ECO:0000313" key="11">
    <source>
        <dbReference type="Proteomes" id="UP000696280"/>
    </source>
</evidence>
<evidence type="ECO:0000256" key="8">
    <source>
        <dbReference type="SAM" id="MobiDB-lite"/>
    </source>
</evidence>
<name>A0A9N9KV49_9HELO</name>
<comment type="subcellular location">
    <subcellularLocation>
        <location evidence="1">Nucleus</location>
    </subcellularLocation>
</comment>
<keyword evidence="6" id="KW-0804">Transcription</keyword>
<gene>
    <name evidence="10" type="ORF">HYFRA_00006560</name>
</gene>
<evidence type="ECO:0000313" key="10">
    <source>
        <dbReference type="EMBL" id="CAG8953671.1"/>
    </source>
</evidence>
<dbReference type="InterPro" id="IPR001138">
    <property type="entry name" value="Zn2Cys6_DnaBD"/>
</dbReference>
<dbReference type="GO" id="GO:0008270">
    <property type="term" value="F:zinc ion binding"/>
    <property type="evidence" value="ECO:0007669"/>
    <property type="project" value="InterPro"/>
</dbReference>
<comment type="caution">
    <text evidence="10">The sequence shown here is derived from an EMBL/GenBank/DDBJ whole genome shotgun (WGS) entry which is preliminary data.</text>
</comment>
<dbReference type="OrthoDB" id="2162761at2759"/>
<dbReference type="InterPro" id="IPR036864">
    <property type="entry name" value="Zn2-C6_fun-type_DNA-bd_sf"/>
</dbReference>
<keyword evidence="11" id="KW-1185">Reference proteome</keyword>
<dbReference type="Pfam" id="PF04082">
    <property type="entry name" value="Fungal_trans"/>
    <property type="match status" value="1"/>
</dbReference>
<sequence>MNPKIAPRSLLPKTEPSTPSSSSVSVDAKSANNSNANANANANSNGEPAPKRRCISSACMPCRKRKSKCDGIHPSCHACSSVYHSACFYDIDSDHRRKGALKRDIAQLKDDLGPRNAILEAIRKGSEADVDDIVQLIRSNPDDTWDSIAEGVKKISISALQKTAPSSYLEGELQDFAIKTSTKLGNIRQYGHTSNLYLLENEDETANLGRMYYGNWTNVTNNHEFIRHLLDVYLSWGHPMYTLFSEEIFLHGMQDRKLKYCTPLLVNAILAIACHFSDRREARANPNDPSSIGDHFFAEAVRLLHEDGRPSLTTVQALGIMSLHQAMNNQDSSGWSYLCQTMGMVMELGLHKDQPVPTNANDKFTDSEVAARRITFWGCYYLQTAWAVCVGRLSLVPWTAIRMDKPVILDHLERKPWRPYGTAAMSSGNTRLEQPGLRYTLLLHLSHLCEIVDDIVQMFYAPRDRITSRRLQLHHEKLQAWYKALPYNLAIKENSPTLPHVITLHVYYHTCVIQLFRPFIRVSFVNSTKNPRQICGEAAIRISEAMALYKATYGFSKMCFIFTHCCMTAAIIHLVRVTGANLAPHVMDVTSKYVADAIRALYDMLQSFPIVERYLKAIRALVLKWFAFKDIPPAIMEAMMETDIGSPSSTHSNVPPVMAQAYQTMPDRKSSAPDLFSEPYAQQPEHPNPNMMSAQTFNQQIYWTPFPNQADGLPLALPVDNNPISQLMDITSMLDSGIDGDWPQLNRDGFTMSGEDEVAFWDVSWDNPVLH</sequence>
<evidence type="ECO:0000256" key="6">
    <source>
        <dbReference type="ARBA" id="ARBA00023163"/>
    </source>
</evidence>
<evidence type="ECO:0000256" key="5">
    <source>
        <dbReference type="ARBA" id="ARBA00023125"/>
    </source>
</evidence>
<dbReference type="Proteomes" id="UP000696280">
    <property type="component" value="Unassembled WGS sequence"/>
</dbReference>
<dbReference type="SUPFAM" id="SSF57701">
    <property type="entry name" value="Zn2/Cys6 DNA-binding domain"/>
    <property type="match status" value="1"/>
</dbReference>
<protein>
    <recommendedName>
        <fullName evidence="9">Zn(2)-C6 fungal-type domain-containing protein</fullName>
    </recommendedName>
</protein>
<dbReference type="GO" id="GO:0000981">
    <property type="term" value="F:DNA-binding transcription factor activity, RNA polymerase II-specific"/>
    <property type="evidence" value="ECO:0007669"/>
    <property type="project" value="InterPro"/>
</dbReference>
<evidence type="ECO:0000256" key="3">
    <source>
        <dbReference type="ARBA" id="ARBA00022833"/>
    </source>
</evidence>
<dbReference type="InterPro" id="IPR007219">
    <property type="entry name" value="XnlR_reg_dom"/>
</dbReference>
<accession>A0A9N9KV49</accession>
<dbReference type="Gene3D" id="4.10.240.10">
    <property type="entry name" value="Zn(2)-C6 fungal-type DNA-binding domain"/>
    <property type="match status" value="1"/>
</dbReference>